<proteinExistence type="inferred from homology"/>
<name>A0A1D1W2T6_RAMVA</name>
<dbReference type="GO" id="GO:0033290">
    <property type="term" value="C:eukaryotic 48S preinitiation complex"/>
    <property type="evidence" value="ECO:0007669"/>
    <property type="project" value="UniProtKB-UniRule"/>
</dbReference>
<protein>
    <recommendedName>
        <fullName evidence="7">Eukaryotic translation initiation factor 3 subunit I</fullName>
        <shortName evidence="7">eIF3i</shortName>
    </recommendedName>
</protein>
<dbReference type="PANTHER" id="PTHR19877:SF1">
    <property type="entry name" value="EUKARYOTIC TRANSLATION INITIATION FACTOR 3 SUBUNIT I"/>
    <property type="match status" value="1"/>
</dbReference>
<evidence type="ECO:0000313" key="9">
    <source>
        <dbReference type="EMBL" id="GAV07053.1"/>
    </source>
</evidence>
<comment type="similarity">
    <text evidence="7">Belongs to the eIF-3 subunit I family.</text>
</comment>
<dbReference type="STRING" id="947166.A0A1D1W2T6"/>
<evidence type="ECO:0000256" key="5">
    <source>
        <dbReference type="ARBA" id="ARBA00022917"/>
    </source>
</evidence>
<evidence type="ECO:0000256" key="6">
    <source>
        <dbReference type="ARBA" id="ARBA00038394"/>
    </source>
</evidence>
<dbReference type="PANTHER" id="PTHR19877">
    <property type="entry name" value="EUKARYOTIC TRANSLATION INITIATION FACTOR 3 SUBUNIT I"/>
    <property type="match status" value="1"/>
</dbReference>
<evidence type="ECO:0000256" key="1">
    <source>
        <dbReference type="ARBA" id="ARBA00022490"/>
    </source>
</evidence>
<comment type="subcellular location">
    <subcellularLocation>
        <location evidence="7">Cytoplasm</location>
    </subcellularLocation>
</comment>
<dbReference type="Gene3D" id="2.130.10.10">
    <property type="entry name" value="YVTN repeat-like/Quinoprotein amine dehydrogenase"/>
    <property type="match status" value="1"/>
</dbReference>
<dbReference type="OrthoDB" id="24966at2759"/>
<dbReference type="SMART" id="SM00320">
    <property type="entry name" value="WD40"/>
    <property type="match status" value="5"/>
</dbReference>
<dbReference type="HAMAP" id="MF_03008">
    <property type="entry name" value="eIF3i"/>
    <property type="match status" value="1"/>
</dbReference>
<feature type="repeat" description="WD" evidence="8">
    <location>
        <begin position="196"/>
        <end position="237"/>
    </location>
</feature>
<comment type="caution">
    <text evidence="9">The sequence shown here is derived from an EMBL/GenBank/DDBJ whole genome shotgun (WGS) entry which is preliminary data.</text>
</comment>
<evidence type="ECO:0000313" key="10">
    <source>
        <dbReference type="Proteomes" id="UP000186922"/>
    </source>
</evidence>
<dbReference type="GO" id="GO:0001732">
    <property type="term" value="P:formation of cytoplasmic translation initiation complex"/>
    <property type="evidence" value="ECO:0007669"/>
    <property type="project" value="UniProtKB-UniRule"/>
</dbReference>
<dbReference type="GO" id="GO:0016282">
    <property type="term" value="C:eukaryotic 43S preinitiation complex"/>
    <property type="evidence" value="ECO:0007669"/>
    <property type="project" value="UniProtKB-UniRule"/>
</dbReference>
<feature type="repeat" description="WD" evidence="8">
    <location>
        <begin position="6"/>
        <end position="47"/>
    </location>
</feature>
<feature type="repeat" description="WD" evidence="8">
    <location>
        <begin position="51"/>
        <end position="92"/>
    </location>
</feature>
<dbReference type="InterPro" id="IPR001680">
    <property type="entry name" value="WD40_rpt"/>
</dbReference>
<reference evidence="9 10" key="1">
    <citation type="journal article" date="2016" name="Nat. Commun.">
        <title>Extremotolerant tardigrade genome and improved radiotolerance of human cultured cells by tardigrade-unique protein.</title>
        <authorList>
            <person name="Hashimoto T."/>
            <person name="Horikawa D.D."/>
            <person name="Saito Y."/>
            <person name="Kuwahara H."/>
            <person name="Kozuka-Hata H."/>
            <person name="Shin-I T."/>
            <person name="Minakuchi Y."/>
            <person name="Ohishi K."/>
            <person name="Motoyama A."/>
            <person name="Aizu T."/>
            <person name="Enomoto A."/>
            <person name="Kondo K."/>
            <person name="Tanaka S."/>
            <person name="Hara Y."/>
            <person name="Koshikawa S."/>
            <person name="Sagara H."/>
            <person name="Miura T."/>
            <person name="Yokobori S."/>
            <person name="Miyagawa K."/>
            <person name="Suzuki Y."/>
            <person name="Kubo T."/>
            <person name="Oyama M."/>
            <person name="Kohara Y."/>
            <person name="Fujiyama A."/>
            <person name="Arakawa K."/>
            <person name="Katayama T."/>
            <person name="Toyoda A."/>
            <person name="Kunieda T."/>
        </authorList>
    </citation>
    <scope>NUCLEOTIDE SEQUENCE [LARGE SCALE GENOMIC DNA]</scope>
    <source>
        <strain evidence="9 10">YOKOZUNA-1</strain>
    </source>
</reference>
<gene>
    <name evidence="9" type="primary">RvY_16941-1</name>
    <name evidence="9" type="synonym">RvY_16941.1</name>
    <name evidence="9" type="ORF">RvY_16941</name>
</gene>
<evidence type="ECO:0000256" key="7">
    <source>
        <dbReference type="HAMAP-Rule" id="MF_03008"/>
    </source>
</evidence>
<keyword evidence="3 8" id="KW-0853">WD repeat</keyword>
<feature type="repeat" description="WD" evidence="8">
    <location>
        <begin position="293"/>
        <end position="323"/>
    </location>
</feature>
<dbReference type="Proteomes" id="UP000186922">
    <property type="component" value="Unassembled WGS sequence"/>
</dbReference>
<dbReference type="GO" id="GO:0003723">
    <property type="term" value="F:RNA binding"/>
    <property type="evidence" value="ECO:0007669"/>
    <property type="project" value="TreeGrafter"/>
</dbReference>
<dbReference type="AlphaFoldDB" id="A0A1D1W2T6"/>
<keyword evidence="10" id="KW-1185">Reference proteome</keyword>
<dbReference type="PROSITE" id="PS50294">
    <property type="entry name" value="WD_REPEATS_REGION"/>
    <property type="match status" value="3"/>
</dbReference>
<dbReference type="InterPro" id="IPR036322">
    <property type="entry name" value="WD40_repeat_dom_sf"/>
</dbReference>
<comment type="similarity">
    <text evidence="6">Belongs to the WD repeat STRAP family.</text>
</comment>
<dbReference type="InterPro" id="IPR015943">
    <property type="entry name" value="WD40/YVTN_repeat-like_dom_sf"/>
</dbReference>
<keyword evidence="2 7" id="KW-0396">Initiation factor</keyword>
<accession>A0A1D1W2T6</accession>
<comment type="subunit">
    <text evidence="7">Component of the eukaryotic translation initiation factor 3 (eIF-3) complex.</text>
</comment>
<dbReference type="Pfam" id="PF24805">
    <property type="entry name" value="EIF3I"/>
    <property type="match status" value="1"/>
</dbReference>
<organism evidence="9 10">
    <name type="scientific">Ramazzottius varieornatus</name>
    <name type="common">Water bear</name>
    <name type="synonym">Tardigrade</name>
    <dbReference type="NCBI Taxonomy" id="947166"/>
    <lineage>
        <taxon>Eukaryota</taxon>
        <taxon>Metazoa</taxon>
        <taxon>Ecdysozoa</taxon>
        <taxon>Tardigrada</taxon>
        <taxon>Eutardigrada</taxon>
        <taxon>Parachela</taxon>
        <taxon>Hypsibioidea</taxon>
        <taxon>Ramazzottiidae</taxon>
        <taxon>Ramazzottius</taxon>
    </lineage>
</organism>
<evidence type="ECO:0000256" key="4">
    <source>
        <dbReference type="ARBA" id="ARBA00022737"/>
    </source>
</evidence>
<dbReference type="PROSITE" id="PS50082">
    <property type="entry name" value="WD_REPEATS_2"/>
    <property type="match status" value="4"/>
</dbReference>
<keyword evidence="5 7" id="KW-0648">Protein biosynthesis</keyword>
<keyword evidence="1 7" id="KW-0963">Cytoplasm</keyword>
<dbReference type="GO" id="GO:0071541">
    <property type="term" value="C:eukaryotic translation initiation factor 3 complex, eIF3m"/>
    <property type="evidence" value="ECO:0007669"/>
    <property type="project" value="TreeGrafter"/>
</dbReference>
<sequence>MRPLLLQGHERAITQIKYNRDGDLLFTCSKDKLPTVWHSQTGERLGTYGPDNGHNGAVWSIDVSWDSKKVVTGSGDASWRLWDCETGRMIRATTTPTSVRSVSFSYSGHLFLYATDAQGKTSSAAVIVKDTRDPSHMQGDACVLSLETFQNEKDKSVNKVSSAVWGPFDESIICGHNNGGLSLIELRQNDFTITNENAHSATIMDIQKSKDDIMFVTASKDTKAKLFDSTTLEELKTYKADRPVNSAAISPIKQHILLGGGQEAMQVTTTDIRQGKFEARFFHMVFEEEFGRVKGHFGPINSVAFHPDGNSFSTGGEDGYVRVHTLDDTYFDFDLTF</sequence>
<keyword evidence="4" id="KW-0677">Repeat</keyword>
<dbReference type="GO" id="GO:0003743">
    <property type="term" value="F:translation initiation factor activity"/>
    <property type="evidence" value="ECO:0007669"/>
    <property type="project" value="UniProtKB-UniRule"/>
</dbReference>
<comment type="function">
    <text evidence="7">Component of the eukaryotic translation initiation factor 3 (eIF-3) complex, which is involved in protein synthesis of a specialized repertoire of mRNAs and, together with other initiation factors, stimulates binding of mRNA and methionyl-tRNAi to the 40S ribosome. The eIF-3 complex specifically targets and initiates translation of a subset of mRNAs involved in cell proliferation.</text>
</comment>
<evidence type="ECO:0000256" key="2">
    <source>
        <dbReference type="ARBA" id="ARBA00022540"/>
    </source>
</evidence>
<dbReference type="EMBL" id="BDGG01000014">
    <property type="protein sequence ID" value="GAV07053.1"/>
    <property type="molecule type" value="Genomic_DNA"/>
</dbReference>
<evidence type="ECO:0000256" key="3">
    <source>
        <dbReference type="ARBA" id="ARBA00022574"/>
    </source>
</evidence>
<evidence type="ECO:0000256" key="8">
    <source>
        <dbReference type="PROSITE-ProRule" id="PRU00221"/>
    </source>
</evidence>
<dbReference type="SUPFAM" id="SSF50978">
    <property type="entry name" value="WD40 repeat-like"/>
    <property type="match status" value="1"/>
</dbReference>
<dbReference type="InterPro" id="IPR027525">
    <property type="entry name" value="eIF3i"/>
</dbReference>